<dbReference type="InterPro" id="IPR004733">
    <property type="entry name" value="PurM_cligase"/>
</dbReference>
<evidence type="ECO:0000256" key="2">
    <source>
        <dbReference type="ARBA" id="ARBA00013047"/>
    </source>
</evidence>
<dbReference type="GO" id="GO:0004641">
    <property type="term" value="F:phosphoribosylformylglycinamidine cyclo-ligase activity"/>
    <property type="evidence" value="ECO:0007669"/>
    <property type="project" value="UniProtKB-EC"/>
</dbReference>
<organism evidence="7 8">
    <name type="scientific">Colletotrichum gloeosporioides (strain Cg-14)</name>
    <name type="common">Anthracnose fungus</name>
    <name type="synonym">Glomerella cingulata</name>
    <dbReference type="NCBI Taxonomy" id="1237896"/>
    <lineage>
        <taxon>Eukaryota</taxon>
        <taxon>Fungi</taxon>
        <taxon>Dikarya</taxon>
        <taxon>Ascomycota</taxon>
        <taxon>Pezizomycotina</taxon>
        <taxon>Sordariomycetes</taxon>
        <taxon>Hypocreomycetidae</taxon>
        <taxon>Glomerellales</taxon>
        <taxon>Glomerellaceae</taxon>
        <taxon>Colletotrichum</taxon>
        <taxon>Colletotrichum gloeosporioides species complex</taxon>
    </lineage>
</organism>
<evidence type="ECO:0000256" key="3">
    <source>
        <dbReference type="ARBA" id="ARBA00022598"/>
    </source>
</evidence>
<dbReference type="InterPro" id="IPR010918">
    <property type="entry name" value="PurM-like_C_dom"/>
</dbReference>
<proteinExistence type="predicted"/>
<evidence type="ECO:0000259" key="6">
    <source>
        <dbReference type="Pfam" id="PF02769"/>
    </source>
</evidence>
<evidence type="ECO:0000256" key="5">
    <source>
        <dbReference type="ARBA" id="ARBA00022840"/>
    </source>
</evidence>
<dbReference type="EMBL" id="AMYD01002727">
    <property type="protein sequence ID" value="EQB48090.1"/>
    <property type="molecule type" value="Genomic_DNA"/>
</dbReference>
<sequence length="103" mass="11124">MAHVTGGGFIENLPRMLPEGLGVEIDNGSWPVPPIFSFIQEKGQLKAEEMFNVFNMGIGFVLAVKEDDLVEVIRGLEEDGEKAFLIGRVRKGEGVTFGGGSLS</sequence>
<comment type="pathway">
    <text evidence="1">Purine metabolism; IMP biosynthesis via de novo pathway; 5-amino-1-(5-phospho-D-ribosyl)imidazole from N(2)-formyl-N(1)-(5-phospho-D-ribosyl)glycinamide: step 2/2.</text>
</comment>
<dbReference type="Gene3D" id="3.90.650.10">
    <property type="entry name" value="PurM-like C-terminal domain"/>
    <property type="match status" value="1"/>
</dbReference>
<evidence type="ECO:0000256" key="1">
    <source>
        <dbReference type="ARBA" id="ARBA00004686"/>
    </source>
</evidence>
<dbReference type="HOGENOM" id="CLU_161254_0_0_1"/>
<dbReference type="OMA" id="HTNAWEL"/>
<gene>
    <name evidence="7" type="ORF">CGLO_12705</name>
</gene>
<evidence type="ECO:0000256" key="4">
    <source>
        <dbReference type="ARBA" id="ARBA00022741"/>
    </source>
</evidence>
<comment type="caution">
    <text evidence="7">The sequence shown here is derived from an EMBL/GenBank/DDBJ whole genome shotgun (WGS) entry which is preliminary data.</text>
</comment>
<dbReference type="GO" id="GO:0046084">
    <property type="term" value="P:adenine biosynthetic process"/>
    <property type="evidence" value="ECO:0007669"/>
    <property type="project" value="TreeGrafter"/>
</dbReference>
<dbReference type="InterPro" id="IPR036676">
    <property type="entry name" value="PurM-like_C_sf"/>
</dbReference>
<evidence type="ECO:0000313" key="7">
    <source>
        <dbReference type="EMBL" id="EQB48090.1"/>
    </source>
</evidence>
<accession>T0LIW8</accession>
<protein>
    <recommendedName>
        <fullName evidence="2">phosphoribosylformylglycinamidine cyclo-ligase</fullName>
        <ecNumber evidence="2">6.3.3.1</ecNumber>
    </recommendedName>
</protein>
<reference evidence="8" key="1">
    <citation type="journal article" date="2013" name="Mol. Plant Microbe Interact.">
        <title>Global aspects of pacC regulation of pathogenicity genes in Colletotrichum gloeosporioides as revealed by transcriptome analysis.</title>
        <authorList>
            <person name="Alkan N."/>
            <person name="Meng X."/>
            <person name="Friedlander G."/>
            <person name="Reuveni E."/>
            <person name="Sukno S."/>
            <person name="Sherman A."/>
            <person name="Thon M."/>
            <person name="Fluhr R."/>
            <person name="Prusky D."/>
        </authorList>
    </citation>
    <scope>NUCLEOTIDE SEQUENCE [LARGE SCALE GENOMIC DNA]</scope>
    <source>
        <strain evidence="8">Cg-14</strain>
    </source>
</reference>
<dbReference type="PANTHER" id="PTHR10520:SF12">
    <property type="entry name" value="TRIFUNCTIONAL PURINE BIOSYNTHETIC PROTEIN ADENOSINE-3"/>
    <property type="match status" value="1"/>
</dbReference>
<dbReference type="SUPFAM" id="SSF56042">
    <property type="entry name" value="PurM C-terminal domain-like"/>
    <property type="match status" value="1"/>
</dbReference>
<dbReference type="Pfam" id="PF02769">
    <property type="entry name" value="AIRS_C"/>
    <property type="match status" value="1"/>
</dbReference>
<name>T0LIW8_COLGC</name>
<evidence type="ECO:0000313" key="8">
    <source>
        <dbReference type="Proteomes" id="UP000015530"/>
    </source>
</evidence>
<dbReference type="GO" id="GO:0006189">
    <property type="term" value="P:'de novo' IMP biosynthetic process"/>
    <property type="evidence" value="ECO:0007669"/>
    <property type="project" value="UniProtKB-UniPathway"/>
</dbReference>
<dbReference type="EC" id="6.3.3.1" evidence="2"/>
<dbReference type="GO" id="GO:0004637">
    <property type="term" value="F:phosphoribosylamine-glycine ligase activity"/>
    <property type="evidence" value="ECO:0007669"/>
    <property type="project" value="TreeGrafter"/>
</dbReference>
<dbReference type="Proteomes" id="UP000015530">
    <property type="component" value="Unassembled WGS sequence"/>
</dbReference>
<keyword evidence="5" id="KW-0067">ATP-binding</keyword>
<keyword evidence="4" id="KW-0547">Nucleotide-binding</keyword>
<dbReference type="UniPathway" id="UPA00074">
    <property type="reaction ID" value="UER00129"/>
</dbReference>
<dbReference type="STRING" id="1237896.T0LIW8"/>
<dbReference type="GO" id="GO:0005829">
    <property type="term" value="C:cytosol"/>
    <property type="evidence" value="ECO:0007669"/>
    <property type="project" value="TreeGrafter"/>
</dbReference>
<dbReference type="PANTHER" id="PTHR10520">
    <property type="entry name" value="TRIFUNCTIONAL PURINE BIOSYNTHETIC PROTEIN ADENOSINE-3-RELATED"/>
    <property type="match status" value="1"/>
</dbReference>
<dbReference type="AlphaFoldDB" id="T0LIW8"/>
<dbReference type="GO" id="GO:0005524">
    <property type="term" value="F:ATP binding"/>
    <property type="evidence" value="ECO:0007669"/>
    <property type="project" value="UniProtKB-KW"/>
</dbReference>
<keyword evidence="3" id="KW-0436">Ligase</keyword>
<dbReference type="OrthoDB" id="5173656at2759"/>
<feature type="domain" description="PurM-like C-terminal" evidence="6">
    <location>
        <begin position="1"/>
        <end position="96"/>
    </location>
</feature>